<sequence length="199" mass="22120">MKKLKIFFGILCFACLFGLWTTPVSAASIVYDTPPLPTAYKDIADDYPYYAFIALDSSYVFCCSNKPITFDGNETVKLYGDSYVYSKGSLTSYSDGGKIRFKADQIKDGLNYYTHTTEANGPYMFQGWAYHLFHSSHTLSDDNGNVTFRVPLLTPETVAPLITQTHQNQTIIIGGTICLVVLGVSLTVLCKQLPRFLGQ</sequence>
<comment type="caution">
    <text evidence="3">The sequence shown here is derived from an EMBL/GenBank/DDBJ whole genome shotgun (WGS) entry which is preliminary data.</text>
</comment>
<feature type="transmembrane region" description="Helical" evidence="1">
    <location>
        <begin position="171"/>
        <end position="190"/>
    </location>
</feature>
<reference evidence="3 4" key="1">
    <citation type="submission" date="2019-03" db="EMBL/GenBank/DDBJ databases">
        <title>Genomic Encyclopedia of Type Strains, Phase IV (KMG-IV): sequencing the most valuable type-strain genomes for metagenomic binning, comparative biology and taxonomic classification.</title>
        <authorList>
            <person name="Goeker M."/>
        </authorList>
    </citation>
    <scope>NUCLEOTIDE SEQUENCE [LARGE SCALE GENOMIC DNA]</scope>
    <source>
        <strain evidence="3 4">DSM 29481</strain>
    </source>
</reference>
<protein>
    <submittedName>
        <fullName evidence="3">Uncharacterized protein</fullName>
    </submittedName>
</protein>
<evidence type="ECO:0000256" key="2">
    <source>
        <dbReference type="SAM" id="SignalP"/>
    </source>
</evidence>
<dbReference type="EMBL" id="SMBP01000001">
    <property type="protein sequence ID" value="TCU63498.1"/>
    <property type="molecule type" value="Genomic_DNA"/>
</dbReference>
<gene>
    <name evidence="3" type="ORF">EDD61_101150</name>
</gene>
<keyword evidence="4" id="KW-1185">Reference proteome</keyword>
<dbReference type="AlphaFoldDB" id="A0A4R3TNY8"/>
<keyword evidence="1" id="KW-1133">Transmembrane helix</keyword>
<name>A0A4R3TNY8_9FIRM</name>
<feature type="signal peptide" evidence="2">
    <location>
        <begin position="1"/>
        <end position="26"/>
    </location>
</feature>
<proteinExistence type="predicted"/>
<organism evidence="3 4">
    <name type="scientific">Longicatena caecimuris</name>
    <dbReference type="NCBI Taxonomy" id="1796635"/>
    <lineage>
        <taxon>Bacteria</taxon>
        <taxon>Bacillati</taxon>
        <taxon>Bacillota</taxon>
        <taxon>Erysipelotrichia</taxon>
        <taxon>Erysipelotrichales</taxon>
        <taxon>Erysipelotrichaceae</taxon>
        <taxon>Longicatena</taxon>
    </lineage>
</organism>
<keyword evidence="1" id="KW-0472">Membrane</keyword>
<dbReference type="RefSeq" id="WP_132223270.1">
    <property type="nucleotide sequence ID" value="NZ_JANKBG010000001.1"/>
</dbReference>
<evidence type="ECO:0000313" key="4">
    <source>
        <dbReference type="Proteomes" id="UP000295773"/>
    </source>
</evidence>
<feature type="chain" id="PRO_5020407205" evidence="2">
    <location>
        <begin position="27"/>
        <end position="199"/>
    </location>
</feature>
<dbReference type="Proteomes" id="UP000295773">
    <property type="component" value="Unassembled WGS sequence"/>
</dbReference>
<evidence type="ECO:0000313" key="3">
    <source>
        <dbReference type="EMBL" id="TCU63498.1"/>
    </source>
</evidence>
<keyword evidence="2" id="KW-0732">Signal</keyword>
<accession>A0A4R3TNY8</accession>
<keyword evidence="1" id="KW-0812">Transmembrane</keyword>
<evidence type="ECO:0000256" key="1">
    <source>
        <dbReference type="SAM" id="Phobius"/>
    </source>
</evidence>